<reference evidence="2 3" key="1">
    <citation type="submission" date="2019-05" db="EMBL/GenBank/DDBJ databases">
        <title>Emergence of the Ug99 lineage of the wheat stem rust pathogen through somatic hybridization.</title>
        <authorList>
            <person name="Li F."/>
            <person name="Upadhyaya N.M."/>
            <person name="Sperschneider J."/>
            <person name="Matny O."/>
            <person name="Nguyen-Phuc H."/>
            <person name="Mago R."/>
            <person name="Raley C."/>
            <person name="Miller M.E."/>
            <person name="Silverstein K.A.T."/>
            <person name="Henningsen E."/>
            <person name="Hirsch C.D."/>
            <person name="Visser B."/>
            <person name="Pretorius Z.A."/>
            <person name="Steffenson B.J."/>
            <person name="Schwessinger B."/>
            <person name="Dodds P.N."/>
            <person name="Figueroa M."/>
        </authorList>
    </citation>
    <scope>NUCLEOTIDE SEQUENCE [LARGE SCALE GENOMIC DNA]</scope>
    <source>
        <strain evidence="2 3">Ug99</strain>
    </source>
</reference>
<feature type="region of interest" description="Disordered" evidence="1">
    <location>
        <begin position="1"/>
        <end position="36"/>
    </location>
</feature>
<organism evidence="2 3">
    <name type="scientific">Puccinia graminis f. sp. tritici</name>
    <dbReference type="NCBI Taxonomy" id="56615"/>
    <lineage>
        <taxon>Eukaryota</taxon>
        <taxon>Fungi</taxon>
        <taxon>Dikarya</taxon>
        <taxon>Basidiomycota</taxon>
        <taxon>Pucciniomycotina</taxon>
        <taxon>Pucciniomycetes</taxon>
        <taxon>Pucciniales</taxon>
        <taxon>Pucciniaceae</taxon>
        <taxon>Puccinia</taxon>
    </lineage>
</organism>
<comment type="caution">
    <text evidence="2">The sequence shown here is derived from an EMBL/GenBank/DDBJ whole genome shotgun (WGS) entry which is preliminary data.</text>
</comment>
<dbReference type="AlphaFoldDB" id="A0A5B0LQY9"/>
<dbReference type="Proteomes" id="UP000325313">
    <property type="component" value="Unassembled WGS sequence"/>
</dbReference>
<evidence type="ECO:0000313" key="3">
    <source>
        <dbReference type="Proteomes" id="UP000325313"/>
    </source>
</evidence>
<name>A0A5B0LQY9_PUCGR</name>
<evidence type="ECO:0000256" key="1">
    <source>
        <dbReference type="SAM" id="MobiDB-lite"/>
    </source>
</evidence>
<gene>
    <name evidence="2" type="ORF">PGTUg99_022644</name>
</gene>
<protein>
    <submittedName>
        <fullName evidence="2">Uncharacterized protein</fullName>
    </submittedName>
</protein>
<proteinExistence type="predicted"/>
<dbReference type="EMBL" id="VDEP01000509">
    <property type="protein sequence ID" value="KAA1066765.1"/>
    <property type="molecule type" value="Genomic_DNA"/>
</dbReference>
<feature type="compositionally biased region" description="Low complexity" evidence="1">
    <location>
        <begin position="1"/>
        <end position="13"/>
    </location>
</feature>
<accession>A0A5B0LQY9</accession>
<evidence type="ECO:0000313" key="2">
    <source>
        <dbReference type="EMBL" id="KAA1066765.1"/>
    </source>
</evidence>
<sequence>MLPSPSSKQLPPSDRSFERQPLATLPPHLSYPPSFVHPCPTHQLSVQNKAATSQQTTSLSLLPSPSVNQLPPLIVRPNKQPQLLARLAKLPKPTLIEPPPLIFVHS</sequence>